<keyword evidence="1" id="KW-0408">Iron</keyword>
<dbReference type="InterPro" id="IPR012292">
    <property type="entry name" value="Globin/Proto"/>
</dbReference>
<keyword evidence="4" id="KW-1185">Reference proteome</keyword>
<dbReference type="PANTHER" id="PTHR43396">
    <property type="entry name" value="FLAVOHEMOPROTEIN"/>
    <property type="match status" value="1"/>
</dbReference>
<evidence type="ECO:0000313" key="4">
    <source>
        <dbReference type="Proteomes" id="UP001595741"/>
    </source>
</evidence>
<dbReference type="EMBL" id="JBHRXN010000031">
    <property type="protein sequence ID" value="MFC3532905.1"/>
    <property type="molecule type" value="Genomic_DNA"/>
</dbReference>
<comment type="similarity">
    <text evidence="1">Belongs to the globin family.</text>
</comment>
<comment type="caution">
    <text evidence="3">The sequence shown here is derived from an EMBL/GenBank/DDBJ whole genome shotgun (WGS) entry which is preliminary data.</text>
</comment>
<dbReference type="PANTHER" id="PTHR43396:SF6">
    <property type="entry name" value="ABL201WP"/>
    <property type="match status" value="1"/>
</dbReference>
<evidence type="ECO:0000313" key="3">
    <source>
        <dbReference type="EMBL" id="MFC3532905.1"/>
    </source>
</evidence>
<evidence type="ECO:0000256" key="1">
    <source>
        <dbReference type="RuleBase" id="RU000356"/>
    </source>
</evidence>
<dbReference type="Pfam" id="PF00042">
    <property type="entry name" value="Globin"/>
    <property type="match status" value="1"/>
</dbReference>
<keyword evidence="1" id="KW-0561">Oxygen transport</keyword>
<gene>
    <name evidence="3" type="ORF">ACFOLG_12010</name>
</gene>
<sequence>MPCNFHRPPPPLPIVTTASTTPRDLTAMNDIQIDLVQRAWDQLSYDRDQFTHDIYDALFRLDPSLRPMFSLPQERLVQNLGRTLNTVLTSLHDLDSIRFIIIGLGAQHYRYGVQPEHFAILKAAMTEVLQQHLGKQLTPELAEAWSQAYDLIAGLMQQGLAQAAARAQAARP</sequence>
<proteinExistence type="inferred from homology"/>
<dbReference type="Proteomes" id="UP001595741">
    <property type="component" value="Unassembled WGS sequence"/>
</dbReference>
<dbReference type="InterPro" id="IPR009050">
    <property type="entry name" value="Globin-like_sf"/>
</dbReference>
<reference evidence="4" key="1">
    <citation type="journal article" date="2019" name="Int. J. Syst. Evol. Microbiol.">
        <title>The Global Catalogue of Microorganisms (GCM) 10K type strain sequencing project: providing services to taxonomists for standard genome sequencing and annotation.</title>
        <authorList>
            <consortium name="The Broad Institute Genomics Platform"/>
            <consortium name="The Broad Institute Genome Sequencing Center for Infectious Disease"/>
            <person name="Wu L."/>
            <person name="Ma J."/>
        </authorList>
    </citation>
    <scope>NUCLEOTIDE SEQUENCE [LARGE SCALE GENOMIC DNA]</scope>
    <source>
        <strain evidence="4">KCTC 42742</strain>
    </source>
</reference>
<name>A0ABV7RFR2_9NEIS</name>
<dbReference type="PROSITE" id="PS01033">
    <property type="entry name" value="GLOBIN"/>
    <property type="match status" value="1"/>
</dbReference>
<dbReference type="InterPro" id="IPR000971">
    <property type="entry name" value="Globin"/>
</dbReference>
<dbReference type="PRINTS" id="PR00188">
    <property type="entry name" value="PLANTGLOBIN"/>
</dbReference>
<keyword evidence="1" id="KW-0479">Metal-binding</keyword>
<dbReference type="Gene3D" id="1.10.490.10">
    <property type="entry name" value="Globins"/>
    <property type="match status" value="1"/>
</dbReference>
<organism evidence="3 4">
    <name type="scientific">Vogesella facilis</name>
    <dbReference type="NCBI Taxonomy" id="1655232"/>
    <lineage>
        <taxon>Bacteria</taxon>
        <taxon>Pseudomonadati</taxon>
        <taxon>Pseudomonadota</taxon>
        <taxon>Betaproteobacteria</taxon>
        <taxon>Neisseriales</taxon>
        <taxon>Chromobacteriaceae</taxon>
        <taxon>Vogesella</taxon>
    </lineage>
</organism>
<dbReference type="SUPFAM" id="SSF46458">
    <property type="entry name" value="Globin-like"/>
    <property type="match status" value="1"/>
</dbReference>
<evidence type="ECO:0000259" key="2">
    <source>
        <dbReference type="PROSITE" id="PS01033"/>
    </source>
</evidence>
<dbReference type="RefSeq" id="WP_386092065.1">
    <property type="nucleotide sequence ID" value="NZ_JBHRXN010000031.1"/>
</dbReference>
<accession>A0ABV7RFR2</accession>
<keyword evidence="1" id="KW-0349">Heme</keyword>
<feature type="domain" description="Globin" evidence="2">
    <location>
        <begin position="27"/>
        <end position="161"/>
    </location>
</feature>
<keyword evidence="1" id="KW-0813">Transport</keyword>
<protein>
    <submittedName>
        <fullName evidence="3">Globin domain-containing protein</fullName>
    </submittedName>
</protein>